<dbReference type="GO" id="GO:0016791">
    <property type="term" value="F:phosphatase activity"/>
    <property type="evidence" value="ECO:0007669"/>
    <property type="project" value="TreeGrafter"/>
</dbReference>
<dbReference type="PANTHER" id="PTHR10000">
    <property type="entry name" value="PHOSPHOSERINE PHOSPHATASE"/>
    <property type="match status" value="1"/>
</dbReference>
<dbReference type="GO" id="GO:0000287">
    <property type="term" value="F:magnesium ion binding"/>
    <property type="evidence" value="ECO:0007669"/>
    <property type="project" value="TreeGrafter"/>
</dbReference>
<dbReference type="AlphaFoldDB" id="A0A2K8NYV7"/>
<dbReference type="GO" id="GO:0005829">
    <property type="term" value="C:cytosol"/>
    <property type="evidence" value="ECO:0007669"/>
    <property type="project" value="TreeGrafter"/>
</dbReference>
<organism evidence="1 2">
    <name type="scientific">Williamsoniiplasma somnilux</name>
    <dbReference type="NCBI Taxonomy" id="215578"/>
    <lineage>
        <taxon>Bacteria</taxon>
        <taxon>Bacillati</taxon>
        <taxon>Mycoplasmatota</taxon>
        <taxon>Mollicutes</taxon>
        <taxon>Entomoplasmatales</taxon>
        <taxon>Williamsoniiplasma</taxon>
    </lineage>
</organism>
<dbReference type="Gene3D" id="3.30.1240.10">
    <property type="match status" value="1"/>
</dbReference>
<protein>
    <submittedName>
        <fullName evidence="1">HAD family hydrolase</fullName>
    </submittedName>
</protein>
<sequence length="281" mass="31987">MLKNIRLVVTDLDGTVLEHGKIANHNDLDTLLKLEKKGIALTIATGQNWSNAVTKAHIFEIQNGVDYIICNNGAYISKVSKYEPICVIKIENNLVQKVYNKCTEMNITFFAYYKENRHMYWNGVPLTCESLNARNWTDKFILNDISQIENFDYDSVFQIMIFVPDQEVNSFEQWFKEEGLDQELLSMSNNIESMPIYEFTNIKTNKGVAVRNLAKLLKIDLNDVITFGDNLNDMEMIKDMPHSVAVGNAVPKIKEAATYITDTNKNGGVSKFINEHILGGK</sequence>
<keyword evidence="2" id="KW-1185">Reference proteome</keyword>
<dbReference type="Gene3D" id="3.40.50.1000">
    <property type="entry name" value="HAD superfamily/HAD-like"/>
    <property type="match status" value="1"/>
</dbReference>
<dbReference type="RefSeq" id="WP_024863524.1">
    <property type="nucleotide sequence ID" value="NZ_CP024965.1"/>
</dbReference>
<dbReference type="NCBIfam" id="TIGR00099">
    <property type="entry name" value="Cof-subfamily"/>
    <property type="match status" value="1"/>
</dbReference>
<dbReference type="SFLD" id="SFLDS00003">
    <property type="entry name" value="Haloacid_Dehalogenase"/>
    <property type="match status" value="1"/>
</dbReference>
<dbReference type="KEGG" id="esx:ESOMN_v1c06280"/>
<keyword evidence="1" id="KW-0378">Hydrolase</keyword>
<dbReference type="Proteomes" id="UP000232230">
    <property type="component" value="Chromosome"/>
</dbReference>
<evidence type="ECO:0000313" key="1">
    <source>
        <dbReference type="EMBL" id="ATZ19010.1"/>
    </source>
</evidence>
<dbReference type="InterPro" id="IPR000150">
    <property type="entry name" value="Cof"/>
</dbReference>
<reference evidence="1 2" key="1">
    <citation type="submission" date="2017-11" db="EMBL/GenBank/DDBJ databases">
        <title>Genome sequence of Entomoplasma somnilux PYAN-1 (ATCC 49194).</title>
        <authorList>
            <person name="Lo W.-S."/>
            <person name="Gasparich G.E."/>
            <person name="Kuo C.-H."/>
        </authorList>
    </citation>
    <scope>NUCLEOTIDE SEQUENCE [LARGE SCALE GENOMIC DNA]</scope>
    <source>
        <strain evidence="1 2">PYAN-1</strain>
    </source>
</reference>
<dbReference type="SFLD" id="SFLDG01140">
    <property type="entry name" value="C2.B:_Phosphomannomutase_and_P"/>
    <property type="match status" value="1"/>
</dbReference>
<dbReference type="InterPro" id="IPR036412">
    <property type="entry name" value="HAD-like_sf"/>
</dbReference>
<evidence type="ECO:0000313" key="2">
    <source>
        <dbReference type="Proteomes" id="UP000232230"/>
    </source>
</evidence>
<dbReference type="Pfam" id="PF08282">
    <property type="entry name" value="Hydrolase_3"/>
    <property type="match status" value="1"/>
</dbReference>
<dbReference type="NCBIfam" id="TIGR01484">
    <property type="entry name" value="HAD-SF-IIB"/>
    <property type="match status" value="1"/>
</dbReference>
<proteinExistence type="predicted"/>
<dbReference type="InterPro" id="IPR023214">
    <property type="entry name" value="HAD_sf"/>
</dbReference>
<dbReference type="InterPro" id="IPR006379">
    <property type="entry name" value="HAD-SF_hydro_IIB"/>
</dbReference>
<dbReference type="EMBL" id="CP024965">
    <property type="protein sequence ID" value="ATZ19010.1"/>
    <property type="molecule type" value="Genomic_DNA"/>
</dbReference>
<dbReference type="PANTHER" id="PTHR10000:SF8">
    <property type="entry name" value="HAD SUPERFAMILY HYDROLASE-LIKE, TYPE 3"/>
    <property type="match status" value="1"/>
</dbReference>
<name>A0A2K8NYV7_9MOLU</name>
<gene>
    <name evidence="1" type="ORF">ESOMN_v1c06280</name>
</gene>
<dbReference type="SUPFAM" id="SSF56784">
    <property type="entry name" value="HAD-like"/>
    <property type="match status" value="1"/>
</dbReference>
<accession>A0A2K8NYV7</accession>